<dbReference type="AlphaFoldDB" id="A0A3N6NVU8"/>
<protein>
    <submittedName>
        <fullName evidence="2">Uncharacterized protein</fullName>
    </submittedName>
</protein>
<keyword evidence="3" id="KW-1185">Reference proteome</keyword>
<dbReference type="InterPro" id="IPR048925">
    <property type="entry name" value="RdfA"/>
</dbReference>
<proteinExistence type="predicted"/>
<keyword evidence="1" id="KW-0175">Coiled coil</keyword>
<comment type="caution">
    <text evidence="2">The sequence shown here is derived from an EMBL/GenBank/DDBJ whole genome shotgun (WGS) entry which is preliminary data.</text>
</comment>
<name>A0A3N6NVU8_9EURY</name>
<dbReference type="Proteomes" id="UP000273828">
    <property type="component" value="Unassembled WGS sequence"/>
</dbReference>
<accession>A0A3N6NVU8</accession>
<dbReference type="Pfam" id="PF21811">
    <property type="entry name" value="RdfA"/>
    <property type="match status" value="1"/>
</dbReference>
<evidence type="ECO:0000256" key="1">
    <source>
        <dbReference type="SAM" id="Coils"/>
    </source>
</evidence>
<reference evidence="2 3" key="1">
    <citation type="submission" date="2018-10" db="EMBL/GenBank/DDBJ databases">
        <title>Natrarchaeobius chitinivorans gen. nov., sp. nov., and Natrarchaeobius haloalkaliphilus sp. nov., alkaliphilic, chitin-utilizing haloarchaea from hypersaline alkaline lakes.</title>
        <authorList>
            <person name="Sorokin D.Y."/>
            <person name="Elcheninov A.G."/>
            <person name="Kostrikina N.A."/>
            <person name="Bale N.J."/>
            <person name="Sinninghe Damste J.S."/>
            <person name="Khijniak T.V."/>
            <person name="Kublanov I.V."/>
            <person name="Toshchakov S.V."/>
        </authorList>
    </citation>
    <scope>NUCLEOTIDE SEQUENCE [LARGE SCALE GENOMIC DNA]</scope>
    <source>
        <strain evidence="2 3">AArcht-Sl</strain>
    </source>
</reference>
<gene>
    <name evidence="2" type="ORF">EA462_14295</name>
</gene>
<evidence type="ECO:0000313" key="3">
    <source>
        <dbReference type="Proteomes" id="UP000273828"/>
    </source>
</evidence>
<feature type="coiled-coil region" evidence="1">
    <location>
        <begin position="146"/>
        <end position="173"/>
    </location>
</feature>
<dbReference type="OrthoDB" id="304916at2157"/>
<dbReference type="EMBL" id="REFY01000005">
    <property type="protein sequence ID" value="RQG88022.1"/>
    <property type="molecule type" value="Genomic_DNA"/>
</dbReference>
<dbReference type="RefSeq" id="WP_165872090.1">
    <property type="nucleotide sequence ID" value="NZ_REFY01000005.1"/>
</dbReference>
<organism evidence="2 3">
    <name type="scientific">Natrarchaeobius halalkaliphilus</name>
    <dbReference type="NCBI Taxonomy" id="1679091"/>
    <lineage>
        <taxon>Archaea</taxon>
        <taxon>Methanobacteriati</taxon>
        <taxon>Methanobacteriota</taxon>
        <taxon>Stenosarchaea group</taxon>
        <taxon>Halobacteria</taxon>
        <taxon>Halobacteriales</taxon>
        <taxon>Natrialbaceae</taxon>
        <taxon>Natrarchaeobius</taxon>
    </lineage>
</organism>
<evidence type="ECO:0000313" key="2">
    <source>
        <dbReference type="EMBL" id="RQG88022.1"/>
    </source>
</evidence>
<sequence>MGKPGQKVARVIDDYELEGLDETLVDLWTRDDSSRKSIRELADLVNAEIVSAVVGSELQGMTPMEYPPDRIATRLAARSSTDSRFEDVSQGDINEVTNWMESEGIDVDSLTNDFVTFGVVYDYLKNYHDAKASEKYRKSSSPEELKEKVTSRLDGLKEQVETVTKESNRSLENAGILQETNRTVTVDIRITCVNCGREYPAIEFVEANGCRACDDELTGPVTE</sequence>